<name>A0A1M5MBP7_9BACT</name>
<dbReference type="InterPro" id="IPR011055">
    <property type="entry name" value="Dup_hybrid_motif"/>
</dbReference>
<proteinExistence type="predicted"/>
<dbReference type="CDD" id="cd12797">
    <property type="entry name" value="M23_peptidase"/>
    <property type="match status" value="1"/>
</dbReference>
<dbReference type="GO" id="GO:0004222">
    <property type="term" value="F:metalloendopeptidase activity"/>
    <property type="evidence" value="ECO:0007669"/>
    <property type="project" value="TreeGrafter"/>
</dbReference>
<dbReference type="RefSeq" id="WP_073132673.1">
    <property type="nucleotide sequence ID" value="NZ_FQWQ01000001.1"/>
</dbReference>
<dbReference type="Pfam" id="PF01551">
    <property type="entry name" value="Peptidase_M23"/>
    <property type="match status" value="1"/>
</dbReference>
<protein>
    <submittedName>
        <fullName evidence="2">Peptidase family M23</fullName>
    </submittedName>
</protein>
<evidence type="ECO:0000313" key="3">
    <source>
        <dbReference type="Proteomes" id="UP000184212"/>
    </source>
</evidence>
<dbReference type="PANTHER" id="PTHR21666:SF270">
    <property type="entry name" value="MUREIN HYDROLASE ACTIVATOR ENVC"/>
    <property type="match status" value="1"/>
</dbReference>
<gene>
    <name evidence="2" type="ORF">SAMN04488109_1660</name>
</gene>
<dbReference type="AlphaFoldDB" id="A0A1M5MBP7"/>
<dbReference type="InterPro" id="IPR050570">
    <property type="entry name" value="Cell_wall_metabolism_enzyme"/>
</dbReference>
<keyword evidence="3" id="KW-1185">Reference proteome</keyword>
<feature type="domain" description="M23ase beta-sheet core" evidence="1">
    <location>
        <begin position="231"/>
        <end position="327"/>
    </location>
</feature>
<evidence type="ECO:0000313" key="2">
    <source>
        <dbReference type="EMBL" id="SHG74665.1"/>
    </source>
</evidence>
<dbReference type="InterPro" id="IPR016047">
    <property type="entry name" value="M23ase_b-sheet_dom"/>
</dbReference>
<dbReference type="OrthoDB" id="9809488at2"/>
<dbReference type="SUPFAM" id="SSF51261">
    <property type="entry name" value="Duplicated hybrid motif"/>
    <property type="match status" value="1"/>
</dbReference>
<organism evidence="2 3">
    <name type="scientific">Chryseolinea serpens</name>
    <dbReference type="NCBI Taxonomy" id="947013"/>
    <lineage>
        <taxon>Bacteria</taxon>
        <taxon>Pseudomonadati</taxon>
        <taxon>Bacteroidota</taxon>
        <taxon>Cytophagia</taxon>
        <taxon>Cytophagales</taxon>
        <taxon>Fulvivirgaceae</taxon>
        <taxon>Chryseolinea</taxon>
    </lineage>
</organism>
<evidence type="ECO:0000259" key="1">
    <source>
        <dbReference type="Pfam" id="PF01551"/>
    </source>
</evidence>
<dbReference type="STRING" id="947013.SAMN04488109_1660"/>
<accession>A0A1M5MBP7</accession>
<sequence length="635" mass="71240">MSKPNLTIAVEPVLDNKLRYLAQAPSFKGGTARSKIIVRLRITNNENKKVQVTHIAFHFPDSSIPKKGMEAVTKAIDPDDRADGESTIDINGWINPHKTATWSNGTVNLDADGTQQAFNQYYHDGPAPKKISIHVQCADFSEVVVTKDFELAPFTSPTTEGAFLFPFSAADIKSGEYFVTRGEHWANGGADGWQIYAHDIFLEGSVNGEPISQYKDGITKPTKNSDFRIWGIPVRAMADGIVVKAQDDTPANTYTGESPPSPAPEANHVWVKHGEVYVYYTHFQQHSIPAELKPTAKNPKPFVRAGDMLGRAGNSGNASGPHTHVHCAYGDMYGALVPFPFRKAWIVDTKKSNPPKNNSQWERLDAEGIPREYVAIWPESTWPGFKVPTAGLTVHGTWDYKFWKSEDFDSFKTKVHAYADAGYPITYASSFLDNGHRRWVGVFRKSTDKSSFWVKDTWSSFADEATRQHSEHGKRTIHVHAFDDGGTTKYFGIAQEGTWANTCWMSDSWDAFKTKVSELAHDGRALVHVSNVALNGSRHWIGISRSAGYTTELFYSTSLTEFESKLDAYKVHGKYCIHMFPYVNGSEHRWAGIVKKMDGPVEMWQNTNWDSFVEVVRYAQQSQQRRLVAVEFPYS</sequence>
<dbReference type="PANTHER" id="PTHR21666">
    <property type="entry name" value="PEPTIDASE-RELATED"/>
    <property type="match status" value="1"/>
</dbReference>
<reference evidence="2 3" key="1">
    <citation type="submission" date="2016-11" db="EMBL/GenBank/DDBJ databases">
        <authorList>
            <person name="Jaros S."/>
            <person name="Januszkiewicz K."/>
            <person name="Wedrychowicz H."/>
        </authorList>
    </citation>
    <scope>NUCLEOTIDE SEQUENCE [LARGE SCALE GENOMIC DNA]</scope>
    <source>
        <strain evidence="2 3">DSM 24574</strain>
    </source>
</reference>
<dbReference type="Proteomes" id="UP000184212">
    <property type="component" value="Unassembled WGS sequence"/>
</dbReference>
<dbReference type="Gene3D" id="2.70.70.10">
    <property type="entry name" value="Glucose Permease (Domain IIA)"/>
    <property type="match status" value="1"/>
</dbReference>
<dbReference type="EMBL" id="FQWQ01000001">
    <property type="protein sequence ID" value="SHG74665.1"/>
    <property type="molecule type" value="Genomic_DNA"/>
</dbReference>